<dbReference type="SUPFAM" id="SSF53474">
    <property type="entry name" value="alpha/beta-Hydrolases"/>
    <property type="match status" value="1"/>
</dbReference>
<proteinExistence type="inferred from homology"/>
<dbReference type="GO" id="GO:0016042">
    <property type="term" value="P:lipid catabolic process"/>
    <property type="evidence" value="ECO:0007669"/>
    <property type="project" value="UniProtKB-KW"/>
</dbReference>
<evidence type="ECO:0000256" key="2">
    <source>
        <dbReference type="ARBA" id="ARBA00022963"/>
    </source>
</evidence>
<keyword evidence="1 4" id="KW-0378">Hydrolase</keyword>
<gene>
    <name evidence="6" type="ORF">FA09DRAFT_336602</name>
</gene>
<dbReference type="PIRSF" id="PIRSF018169">
    <property type="entry name" value="PAF_acetylhydrolase"/>
    <property type="match status" value="1"/>
</dbReference>
<dbReference type="Pfam" id="PF03403">
    <property type="entry name" value="PAF-AH_p_II"/>
    <property type="match status" value="1"/>
</dbReference>
<comment type="catalytic activity">
    <reaction evidence="4">
        <text>a 1-O-alkyl-2-acetyl-sn-glycero-3-phosphocholine + H2O = a 1-O-alkyl-sn-glycero-3-phosphocholine + acetate + H(+)</text>
        <dbReference type="Rhea" id="RHEA:17777"/>
        <dbReference type="ChEBI" id="CHEBI:15377"/>
        <dbReference type="ChEBI" id="CHEBI:15378"/>
        <dbReference type="ChEBI" id="CHEBI:30089"/>
        <dbReference type="ChEBI" id="CHEBI:30909"/>
        <dbReference type="ChEBI" id="CHEBI:36707"/>
        <dbReference type="EC" id="3.1.1.47"/>
    </reaction>
</comment>
<dbReference type="EMBL" id="KZ819285">
    <property type="protein sequence ID" value="PWO00473.1"/>
    <property type="molecule type" value="Genomic_DNA"/>
</dbReference>
<reference evidence="6 7" key="1">
    <citation type="journal article" date="2018" name="Mol. Biol. Evol.">
        <title>Broad Genomic Sampling Reveals a Smut Pathogenic Ancestry of the Fungal Clade Ustilaginomycotina.</title>
        <authorList>
            <person name="Kijpornyongpan T."/>
            <person name="Mondo S.J."/>
            <person name="Barry K."/>
            <person name="Sandor L."/>
            <person name="Lee J."/>
            <person name="Lipzen A."/>
            <person name="Pangilinan J."/>
            <person name="LaButti K."/>
            <person name="Hainaut M."/>
            <person name="Henrissat B."/>
            <person name="Grigoriev I.V."/>
            <person name="Spatafora J.W."/>
            <person name="Aime M.C."/>
        </authorList>
    </citation>
    <scope>NUCLEOTIDE SEQUENCE [LARGE SCALE GENOMIC DNA]</scope>
    <source>
        <strain evidence="6 7">MCA 4186</strain>
    </source>
</reference>
<evidence type="ECO:0000256" key="3">
    <source>
        <dbReference type="ARBA" id="ARBA00023098"/>
    </source>
</evidence>
<comment type="similarity">
    <text evidence="4">Belongs to the serine esterase family.</text>
</comment>
<sequence>MPLSTPTGPYAVSTLELELPAREARAFAEQHVRLKGQPALRLESALVTLFYPTLRPEKGAKAETAGSGWLNSPRLKSIEGLLKYAGISKYFALPVLVPAYSVLFAKLPYAQNAPLAAPAQGAKFPVGVFSHGLGGTRTTYSQYLSTLASHGVVVAAVEHRDGTAPSTSIYTRDAAGKESVETRTYLKHDELDKAEDGSAIEQMALRRAQLKLREAEMQEALSILSRLSSGDAQPVLSSHLRGNVDALRAARLEEWKDRLDLSDVYALGHSFGGATCVALTSSADTPFAQALTLDPWLEPLLSEGATPPQPRRPLFIINSEYFSIWRSHMGSVRDLVARAPSKEGRKPWLLTLTGTKHTDFSDFPFLIPRLFASNVAPDVCIKAFASASLAQINAGRADAAATATMSEGAASDIKTLLSSAKLDVEVRDEHAEEIQKRDMKEAGMLVVHSLPHAPEQQQGASAAAEAKL</sequence>
<dbReference type="GeneID" id="37271450"/>
<evidence type="ECO:0000313" key="6">
    <source>
        <dbReference type="EMBL" id="PWO00473.1"/>
    </source>
</evidence>
<protein>
    <recommendedName>
        <fullName evidence="4">Putative phospholipase</fullName>
        <ecNumber evidence="4">3.1.1.47</ecNumber>
    </recommendedName>
</protein>
<evidence type="ECO:0000256" key="1">
    <source>
        <dbReference type="ARBA" id="ARBA00022801"/>
    </source>
</evidence>
<dbReference type="PANTHER" id="PTHR10272">
    <property type="entry name" value="PLATELET-ACTIVATING FACTOR ACETYLHYDROLASE"/>
    <property type="match status" value="1"/>
</dbReference>
<dbReference type="PANTHER" id="PTHR10272:SF0">
    <property type="entry name" value="PLATELET-ACTIVATING FACTOR ACETYLHYDROLASE"/>
    <property type="match status" value="1"/>
</dbReference>
<keyword evidence="3 4" id="KW-0443">Lipid metabolism</keyword>
<feature type="active site" description="Charge relay system" evidence="5">
    <location>
        <position position="357"/>
    </location>
</feature>
<keyword evidence="7" id="KW-1185">Reference proteome</keyword>
<dbReference type="AlphaFoldDB" id="A0A316ZHR6"/>
<keyword evidence="2 4" id="KW-0442">Lipid degradation</keyword>
<dbReference type="Gene3D" id="3.40.50.1820">
    <property type="entry name" value="alpha/beta hydrolase"/>
    <property type="match status" value="1"/>
</dbReference>
<organism evidence="6 7">
    <name type="scientific">Tilletiopsis washingtonensis</name>
    <dbReference type="NCBI Taxonomy" id="58919"/>
    <lineage>
        <taxon>Eukaryota</taxon>
        <taxon>Fungi</taxon>
        <taxon>Dikarya</taxon>
        <taxon>Basidiomycota</taxon>
        <taxon>Ustilaginomycotina</taxon>
        <taxon>Exobasidiomycetes</taxon>
        <taxon>Entylomatales</taxon>
        <taxon>Entylomatales incertae sedis</taxon>
        <taxon>Tilletiopsis</taxon>
    </lineage>
</organism>
<feature type="active site" description="Charge relay system" evidence="5">
    <location>
        <position position="294"/>
    </location>
</feature>
<evidence type="ECO:0000313" key="7">
    <source>
        <dbReference type="Proteomes" id="UP000245946"/>
    </source>
</evidence>
<evidence type="ECO:0000256" key="4">
    <source>
        <dbReference type="PIRNR" id="PIRNR018169"/>
    </source>
</evidence>
<dbReference type="EC" id="3.1.1.47" evidence="4"/>
<dbReference type="OrthoDB" id="2363873at2759"/>
<dbReference type="InterPro" id="IPR016715">
    <property type="entry name" value="PAF_acetylhydro_eukaryote"/>
</dbReference>
<feature type="active site" description="Nucleophile" evidence="5">
    <location>
        <position position="270"/>
    </location>
</feature>
<dbReference type="STRING" id="58919.A0A316ZHR6"/>
<dbReference type="RefSeq" id="XP_025600751.1">
    <property type="nucleotide sequence ID" value="XM_025743906.1"/>
</dbReference>
<dbReference type="InterPro" id="IPR029058">
    <property type="entry name" value="AB_hydrolase_fold"/>
</dbReference>
<dbReference type="GO" id="GO:0003847">
    <property type="term" value="F:1-alkyl-2-acetylglycerophosphocholine esterase activity"/>
    <property type="evidence" value="ECO:0007669"/>
    <property type="project" value="UniProtKB-UniRule"/>
</dbReference>
<accession>A0A316ZHR6</accession>
<name>A0A316ZHR6_9BASI</name>
<evidence type="ECO:0000256" key="5">
    <source>
        <dbReference type="PIRSR" id="PIRSR018169-1"/>
    </source>
</evidence>
<dbReference type="Proteomes" id="UP000245946">
    <property type="component" value="Unassembled WGS sequence"/>
</dbReference>